<dbReference type="RefSeq" id="WP_066736576.1">
    <property type="nucleotide sequence ID" value="NZ_JAJCIQ010000002.1"/>
</dbReference>
<proteinExistence type="predicted"/>
<dbReference type="Gene3D" id="3.40.50.300">
    <property type="entry name" value="P-loop containing nucleotide triphosphate hydrolases"/>
    <property type="match status" value="1"/>
</dbReference>
<evidence type="ECO:0000313" key="2">
    <source>
        <dbReference type="Proteomes" id="UP001299546"/>
    </source>
</evidence>
<dbReference type="EMBL" id="JAJCIS010000002">
    <property type="protein sequence ID" value="MCB7386629.1"/>
    <property type="molecule type" value="Genomic_DNA"/>
</dbReference>
<name>A0ABS8DEK0_9FIRM</name>
<gene>
    <name evidence="1" type="ORF">LIZ65_04955</name>
</gene>
<comment type="caution">
    <text evidence="1">The sequence shown here is derived from an EMBL/GenBank/DDBJ whole genome shotgun (WGS) entry which is preliminary data.</text>
</comment>
<dbReference type="SUPFAM" id="SSF52540">
    <property type="entry name" value="P-loop containing nucleoside triphosphate hydrolases"/>
    <property type="match status" value="1"/>
</dbReference>
<accession>A0ABS8DEK0</accession>
<sequence>MIENDNRLMLGYDYDLWYDYGKSEPLFTDISLKTNSHLILCGMSGSGKSYALIRCIKMLSLAESPQSKIFFADFKQEDCFVFMRGCSRYYPYKKSIEALEAVHDILQRRQSGSEMERYPVTLVWDEYIANILDLQRKDKKKADDVMSKVAEILMIGRGLAVRMICTCQRPDAKAFPDGSRINYGIIMVLGAPIRSIYEMLIPKEYIEMIEDRQFSVGEGILLLQGTELHFIKVPVVQDVKKMQEICIKALS</sequence>
<dbReference type="InterPro" id="IPR027417">
    <property type="entry name" value="P-loop_NTPase"/>
</dbReference>
<evidence type="ECO:0008006" key="3">
    <source>
        <dbReference type="Google" id="ProtNLM"/>
    </source>
</evidence>
<keyword evidence="2" id="KW-1185">Reference proteome</keyword>
<protein>
    <recommendedName>
        <fullName evidence="3">FtsK domain-containing protein</fullName>
    </recommendedName>
</protein>
<dbReference type="Proteomes" id="UP001299546">
    <property type="component" value="Unassembled WGS sequence"/>
</dbReference>
<evidence type="ECO:0000313" key="1">
    <source>
        <dbReference type="EMBL" id="MCB7386629.1"/>
    </source>
</evidence>
<organism evidence="1 2">
    <name type="scientific">Bariatricus massiliensis</name>
    <dbReference type="NCBI Taxonomy" id="1745713"/>
    <lineage>
        <taxon>Bacteria</taxon>
        <taxon>Bacillati</taxon>
        <taxon>Bacillota</taxon>
        <taxon>Clostridia</taxon>
        <taxon>Lachnospirales</taxon>
        <taxon>Lachnospiraceae</taxon>
        <taxon>Bariatricus</taxon>
    </lineage>
</organism>
<reference evidence="1 2" key="1">
    <citation type="submission" date="2021-10" db="EMBL/GenBank/DDBJ databases">
        <title>Collection of gut derived symbiotic bacterial strains cultured from healthy donors.</title>
        <authorList>
            <person name="Lin H."/>
            <person name="Littmann E."/>
            <person name="Kohout C."/>
            <person name="Pamer E.G."/>
        </authorList>
    </citation>
    <scope>NUCLEOTIDE SEQUENCE [LARGE SCALE GENOMIC DNA]</scope>
    <source>
        <strain evidence="1 2">DFI.1.165</strain>
    </source>
</reference>